<dbReference type="GO" id="GO:0006355">
    <property type="term" value="P:regulation of DNA-templated transcription"/>
    <property type="evidence" value="ECO:0007669"/>
    <property type="project" value="InterPro"/>
</dbReference>
<dbReference type="SUPFAM" id="SSF55785">
    <property type="entry name" value="PYP-like sensor domain (PAS domain)"/>
    <property type="match status" value="1"/>
</dbReference>
<dbReference type="Gene3D" id="3.40.50.300">
    <property type="entry name" value="P-loop containing nucleotide triphosphate hydrolases"/>
    <property type="match status" value="1"/>
</dbReference>
<evidence type="ECO:0000256" key="3">
    <source>
        <dbReference type="ARBA" id="ARBA00023015"/>
    </source>
</evidence>
<accession>A0A2L1GQ91</accession>
<dbReference type="InterPro" id="IPR025943">
    <property type="entry name" value="Sigma_54_int_dom_ATP-bd_2"/>
</dbReference>
<reference evidence="7 8" key="1">
    <citation type="journal article" date="2018" name="MBio">
        <title>Insights into the evolution of host association through the isolation and characterization of a novel human periodontal pathobiont, Desulfobulbus oralis.</title>
        <authorList>
            <person name="Cross K.L."/>
            <person name="Chirania P."/>
            <person name="Xiong W."/>
            <person name="Beall C.J."/>
            <person name="Elkins J.G."/>
            <person name="Giannone R.J."/>
            <person name="Griffen A.L."/>
            <person name="Guss A.M."/>
            <person name="Hettich R.L."/>
            <person name="Joshi S.S."/>
            <person name="Mokrzan E.M."/>
            <person name="Martin R.K."/>
            <person name="Zhulin I.B."/>
            <person name="Leys E.J."/>
            <person name="Podar M."/>
        </authorList>
    </citation>
    <scope>NUCLEOTIDE SEQUENCE [LARGE SCALE GENOMIC DNA]</scope>
    <source>
        <strain evidence="7 8">ORNL</strain>
    </source>
</reference>
<proteinExistence type="predicted"/>
<protein>
    <submittedName>
        <fullName evidence="7">Sigma-54-dependent Fis family transcriptional regulator</fullName>
    </submittedName>
</protein>
<keyword evidence="1" id="KW-0547">Nucleotide-binding</keyword>
<dbReference type="KEGG" id="deo:CAY53_10495"/>
<dbReference type="FunFam" id="3.40.50.300:FF:000006">
    <property type="entry name" value="DNA-binding transcriptional regulator NtrC"/>
    <property type="match status" value="1"/>
</dbReference>
<dbReference type="GO" id="GO:0005524">
    <property type="term" value="F:ATP binding"/>
    <property type="evidence" value="ECO:0007669"/>
    <property type="project" value="UniProtKB-KW"/>
</dbReference>
<dbReference type="GO" id="GO:0043565">
    <property type="term" value="F:sequence-specific DNA binding"/>
    <property type="evidence" value="ECO:0007669"/>
    <property type="project" value="InterPro"/>
</dbReference>
<evidence type="ECO:0000313" key="8">
    <source>
        <dbReference type="Proteomes" id="UP000239867"/>
    </source>
</evidence>
<dbReference type="PANTHER" id="PTHR32071">
    <property type="entry name" value="TRANSCRIPTIONAL REGULATORY PROTEIN"/>
    <property type="match status" value="1"/>
</dbReference>
<dbReference type="PROSITE" id="PS50045">
    <property type="entry name" value="SIGMA54_INTERACT_4"/>
    <property type="match status" value="1"/>
</dbReference>
<dbReference type="InterPro" id="IPR009057">
    <property type="entry name" value="Homeodomain-like_sf"/>
</dbReference>
<dbReference type="PANTHER" id="PTHR32071:SF57">
    <property type="entry name" value="C4-DICARBOXYLATE TRANSPORT TRANSCRIPTIONAL REGULATORY PROTEIN DCTD"/>
    <property type="match status" value="1"/>
</dbReference>
<dbReference type="PROSITE" id="PS00688">
    <property type="entry name" value="SIGMA54_INTERACT_3"/>
    <property type="match status" value="1"/>
</dbReference>
<dbReference type="SUPFAM" id="SSF52540">
    <property type="entry name" value="P-loop containing nucleoside triphosphate hydrolases"/>
    <property type="match status" value="1"/>
</dbReference>
<dbReference type="Gene3D" id="1.10.8.60">
    <property type="match status" value="1"/>
</dbReference>
<evidence type="ECO:0000259" key="6">
    <source>
        <dbReference type="PROSITE" id="PS50045"/>
    </source>
</evidence>
<evidence type="ECO:0000256" key="2">
    <source>
        <dbReference type="ARBA" id="ARBA00022840"/>
    </source>
</evidence>
<dbReference type="EMBL" id="CP021255">
    <property type="protein sequence ID" value="AVD71843.1"/>
    <property type="molecule type" value="Genomic_DNA"/>
</dbReference>
<dbReference type="InterPro" id="IPR035965">
    <property type="entry name" value="PAS-like_dom_sf"/>
</dbReference>
<dbReference type="RefSeq" id="WP_104937074.1">
    <property type="nucleotide sequence ID" value="NZ_CP021255.1"/>
</dbReference>
<keyword evidence="8" id="KW-1185">Reference proteome</keyword>
<dbReference type="SUPFAM" id="SSF46689">
    <property type="entry name" value="Homeodomain-like"/>
    <property type="match status" value="1"/>
</dbReference>
<keyword evidence="2" id="KW-0067">ATP-binding</keyword>
<dbReference type="InterPro" id="IPR002078">
    <property type="entry name" value="Sigma_54_int"/>
</dbReference>
<dbReference type="PRINTS" id="PR01590">
    <property type="entry name" value="HTHFIS"/>
</dbReference>
<keyword evidence="3" id="KW-0805">Transcription regulation</keyword>
<dbReference type="InterPro" id="IPR025944">
    <property type="entry name" value="Sigma_54_int_dom_CS"/>
</dbReference>
<gene>
    <name evidence="7" type="ORF">CAY53_10495</name>
</gene>
<dbReference type="CDD" id="cd00009">
    <property type="entry name" value="AAA"/>
    <property type="match status" value="1"/>
</dbReference>
<name>A0A2L1GQ91_9BACT</name>
<keyword evidence="4" id="KW-0238">DNA-binding</keyword>
<evidence type="ECO:0000256" key="5">
    <source>
        <dbReference type="ARBA" id="ARBA00023163"/>
    </source>
</evidence>
<evidence type="ECO:0000313" key="7">
    <source>
        <dbReference type="EMBL" id="AVD71843.1"/>
    </source>
</evidence>
<dbReference type="InterPro" id="IPR002197">
    <property type="entry name" value="HTH_Fis"/>
</dbReference>
<evidence type="ECO:0000256" key="1">
    <source>
        <dbReference type="ARBA" id="ARBA00022741"/>
    </source>
</evidence>
<evidence type="ECO:0000256" key="4">
    <source>
        <dbReference type="ARBA" id="ARBA00023125"/>
    </source>
</evidence>
<dbReference type="Pfam" id="PF00158">
    <property type="entry name" value="Sigma54_activat"/>
    <property type="match status" value="1"/>
</dbReference>
<dbReference type="SMART" id="SM00382">
    <property type="entry name" value="AAA"/>
    <property type="match status" value="1"/>
</dbReference>
<organism evidence="7 8">
    <name type="scientific">Desulfobulbus oralis</name>
    <dbReference type="NCBI Taxonomy" id="1986146"/>
    <lineage>
        <taxon>Bacteria</taxon>
        <taxon>Pseudomonadati</taxon>
        <taxon>Thermodesulfobacteriota</taxon>
        <taxon>Desulfobulbia</taxon>
        <taxon>Desulfobulbales</taxon>
        <taxon>Desulfobulbaceae</taxon>
        <taxon>Desulfobulbus</taxon>
    </lineage>
</organism>
<dbReference type="Pfam" id="PF25601">
    <property type="entry name" value="AAA_lid_14"/>
    <property type="match status" value="1"/>
</dbReference>
<sequence>MYVQSYIKHEHLQQLLGNPLFLKLLDSLKVGTSLTDKEGNILYFSKSGYELYNLKSENSVVGQKIDELFQTGKEGSLLTAKNKKINNINSRLYNGVEGLCRRVPIVDSSGEVVCVLSEVISTSHSQSYNHELLYRINQLKNLFQQQITVKSGLYSFDMIIGNSAIMQNLKSKGLLFARNSAPILLTGENGTGKELFAQAIHNASTRANNAFIPVNCAALPHDLAEAELFGYEAGAFTGAKKSGQKGLFELADEGTIFLDEISELPLHLQTKLLRVLESKEIQKLGMGKKVYSNFRLIAATNRHIPDMVHQGIFREDLYFRLNILELHLPPLRKHREDIPLLISQLTKDICPPMIAQNFHVSSEVFKIFMQYNWPGNIRELKNVLTYSYCCMENINETELSSQFLPERLLKGVNKWKSARTSLKSLVAESEKDGILSALEKTGYNKSKAAKNLGISRNTLYLKMKEYNIPSGW</sequence>
<dbReference type="Gene3D" id="1.10.10.60">
    <property type="entry name" value="Homeodomain-like"/>
    <property type="match status" value="1"/>
</dbReference>
<dbReference type="AlphaFoldDB" id="A0A2L1GQ91"/>
<dbReference type="PROSITE" id="PS00676">
    <property type="entry name" value="SIGMA54_INTERACT_2"/>
    <property type="match status" value="1"/>
</dbReference>
<dbReference type="InterPro" id="IPR027417">
    <property type="entry name" value="P-loop_NTPase"/>
</dbReference>
<keyword evidence="5" id="KW-0804">Transcription</keyword>
<dbReference type="OrthoDB" id="9814761at2"/>
<dbReference type="InterPro" id="IPR058031">
    <property type="entry name" value="AAA_lid_NorR"/>
</dbReference>
<dbReference type="Proteomes" id="UP000239867">
    <property type="component" value="Chromosome"/>
</dbReference>
<dbReference type="Pfam" id="PF02954">
    <property type="entry name" value="HTH_8"/>
    <property type="match status" value="1"/>
</dbReference>
<dbReference type="Gene3D" id="3.30.450.20">
    <property type="entry name" value="PAS domain"/>
    <property type="match status" value="1"/>
</dbReference>
<dbReference type="InterPro" id="IPR003593">
    <property type="entry name" value="AAA+_ATPase"/>
</dbReference>
<feature type="domain" description="Sigma-54 factor interaction" evidence="6">
    <location>
        <begin position="159"/>
        <end position="389"/>
    </location>
</feature>